<evidence type="ECO:0000313" key="5">
    <source>
        <dbReference type="EMBL" id="GAW82219.1"/>
    </source>
</evidence>
<proteinExistence type="predicted"/>
<feature type="chain" id="PRO_5013208657" evidence="3">
    <location>
        <begin position="26"/>
        <end position="439"/>
    </location>
</feature>
<feature type="signal peptide" evidence="3">
    <location>
        <begin position="1"/>
        <end position="25"/>
    </location>
</feature>
<dbReference type="EMBL" id="BDQF01000013">
    <property type="protein sequence ID" value="GAW82219.1"/>
    <property type="molecule type" value="Genomic_DNA"/>
</dbReference>
<evidence type="ECO:0000256" key="3">
    <source>
        <dbReference type="SAM" id="SignalP"/>
    </source>
</evidence>
<dbReference type="RefSeq" id="XP_028544808.1">
    <property type="nucleotide sequence ID" value="XM_028689007.1"/>
</dbReference>
<keyword evidence="3" id="KW-0732">Signal</keyword>
<evidence type="ECO:0000313" key="6">
    <source>
        <dbReference type="Proteomes" id="UP000195521"/>
    </source>
</evidence>
<keyword evidence="6" id="KW-1185">Reference proteome</keyword>
<keyword evidence="5" id="KW-0477">Merozoite</keyword>
<evidence type="ECO:0000259" key="4">
    <source>
        <dbReference type="Pfam" id="PF12948"/>
    </source>
</evidence>
<feature type="region of interest" description="Disordered" evidence="2">
    <location>
        <begin position="280"/>
        <end position="325"/>
    </location>
</feature>
<evidence type="ECO:0000256" key="2">
    <source>
        <dbReference type="SAM" id="MobiDB-lite"/>
    </source>
</evidence>
<feature type="domain" description="Merozoite surface protein C-terminal" evidence="4">
    <location>
        <begin position="312"/>
        <end position="430"/>
    </location>
</feature>
<keyword evidence="1" id="KW-0175">Coiled coil</keyword>
<dbReference type="Proteomes" id="UP000195521">
    <property type="component" value="Unassembled WGS sequence"/>
</dbReference>
<dbReference type="Pfam" id="PF12948">
    <property type="entry name" value="MSP7_C"/>
    <property type="match status" value="1"/>
</dbReference>
<name>A0A1Y1JI76_PLAGO</name>
<organism evidence="5 6">
    <name type="scientific">Plasmodium gonderi</name>
    <dbReference type="NCBI Taxonomy" id="77519"/>
    <lineage>
        <taxon>Eukaryota</taxon>
        <taxon>Sar</taxon>
        <taxon>Alveolata</taxon>
        <taxon>Apicomplexa</taxon>
        <taxon>Aconoidasida</taxon>
        <taxon>Haemosporida</taxon>
        <taxon>Plasmodiidae</taxon>
        <taxon>Plasmodium</taxon>
        <taxon>Plasmodium (Plasmodium)</taxon>
    </lineage>
</organism>
<gene>
    <name evidence="5" type="ORF">PGO_122160</name>
</gene>
<feature type="compositionally biased region" description="Basic and acidic residues" evidence="2">
    <location>
        <begin position="295"/>
        <end position="319"/>
    </location>
</feature>
<comment type="caution">
    <text evidence="5">The sequence shown here is derived from an EMBL/GenBank/DDBJ whole genome shotgun (WGS) entry which is preliminary data.</text>
</comment>
<reference evidence="6" key="1">
    <citation type="submission" date="2017-04" db="EMBL/GenBank/DDBJ databases">
        <title>Plasmodium gonderi genome.</title>
        <authorList>
            <person name="Arisue N."/>
            <person name="Honma H."/>
            <person name="Kawai S."/>
            <person name="Tougan T."/>
            <person name="Tanabe K."/>
            <person name="Horii T."/>
        </authorList>
    </citation>
    <scope>NUCLEOTIDE SEQUENCE [LARGE SCALE GENOMIC DNA]</scope>
    <source>
        <strain evidence="6">ATCC 30045</strain>
    </source>
</reference>
<dbReference type="GeneID" id="39748956"/>
<protein>
    <submittedName>
        <fullName evidence="5">Merozoite surface protein 7</fullName>
    </submittedName>
</protein>
<feature type="region of interest" description="Disordered" evidence="2">
    <location>
        <begin position="245"/>
        <end position="265"/>
    </location>
</feature>
<feature type="coiled-coil region" evidence="1">
    <location>
        <begin position="31"/>
        <end position="84"/>
    </location>
</feature>
<feature type="compositionally biased region" description="Acidic residues" evidence="2">
    <location>
        <begin position="112"/>
        <end position="124"/>
    </location>
</feature>
<evidence type="ECO:0000256" key="1">
    <source>
        <dbReference type="SAM" id="Coils"/>
    </source>
</evidence>
<accession>A0A1Y1JI76</accession>
<sequence>MKNKIVNVCSILVLLVYCSIPTVKSGIQKKKNVQEDVLNILMKKLENLNKLRSIHSNENYNMEIESLKEKIQELQKDETFQSGENVDSLLNEQSGDQLTKNLFWGGFQNDTSSEEDETDEMDEANEEDVIENAHGIDYSLNVDNLEDNEEKDSIENVGISAIEELEGGEDQLMDTAVDGSLSAEHDEVTDEKFEELDTVTTLKPENEQINEEESYIEEENDEYTMEDGFVDSDISDISLDNSISSSYEELEKKPIGSYTEENQEDLEKNFDDGINTESIEEDLEQVTLDQTTPSGEKESSEQMENEHLSNENYFDKQNDDVSETADDINGAEEPIFHGRHKGDRKSYESFPNDIDNLLEKKFCDACTKGDHTDATCTLDVFKKVLEEENLLKEFEGFIQNMFGNTESNNNLEEPKMEKGKMYLDLFNNVIDFLNSIEVI</sequence>
<feature type="region of interest" description="Disordered" evidence="2">
    <location>
        <begin position="104"/>
        <end position="124"/>
    </location>
</feature>
<dbReference type="InterPro" id="IPR024781">
    <property type="entry name" value="MSP_C"/>
</dbReference>
<dbReference type="AlphaFoldDB" id="A0A1Y1JI76"/>